<dbReference type="PANTHER" id="PTHR43004">
    <property type="entry name" value="TRK SYSTEM POTASSIUM UPTAKE PROTEIN"/>
    <property type="match status" value="1"/>
</dbReference>
<keyword evidence="3" id="KW-0274">FAD</keyword>
<dbReference type="GO" id="GO:0016709">
    <property type="term" value="F:oxidoreductase activity, acting on paired donors, with incorporation or reduction of molecular oxygen, NAD(P)H as one donor, and incorporation of one atom of oxygen"/>
    <property type="evidence" value="ECO:0007669"/>
    <property type="project" value="UniProtKB-ARBA"/>
</dbReference>
<sequence length="449" mass="49231">MSLPESTTVLIVGAGPSGIVTALSLIHHGCRDFVIVDTVLQGQNTSRALVIQSATLEALDTIGCAETMVESGWKSNGLSFRNRSSNSDLFYADFTSLSKYTPYPHVLIISQTTTERVLEEKLESFGVSVIRPYKVIGMQRNKQENDVTDVSFEDGRVIKARYVIGADGARSAVRTISGIGFADPNELDRDLSSTNMLSQMVIADIYLTDTSLVPDNHTVSVMSLDTFFMISPIPREIDEVKGMLYRISCGVPLEMGTPPHAPPKEYLQNILDKFGPKPLKAASSFEISEVLWSTRFRTHSAIADTFFKRLGSDTDMDAKGGGGILLVGDAAHIHSPAGGQGMNLGLRDAVAMGEAMSAHIEASQTSPPTDDHILRDLADSRHATALEVIAMTKNILGFYGLPRNPTWNKFMWWCPLSLGSIRDYTLWMAGRFRFVRESAAWQMSGLGRR</sequence>
<evidence type="ECO:0000313" key="6">
    <source>
        <dbReference type="EMBL" id="EGO20655.1"/>
    </source>
</evidence>
<dbReference type="OrthoDB" id="10016252at2759"/>
<keyword evidence="4" id="KW-0560">Oxidoreductase</keyword>
<dbReference type="GeneID" id="18815635"/>
<reference evidence="6" key="1">
    <citation type="submission" date="2011-04" db="EMBL/GenBank/DDBJ databases">
        <title>Evolution of plant cell wall degrading machinery underlies the functional diversity of forest fungi.</title>
        <authorList>
            <consortium name="US DOE Joint Genome Institute (JGI-PGF)"/>
            <person name="Eastwood D.C."/>
            <person name="Floudas D."/>
            <person name="Binder M."/>
            <person name="Majcherczyk A."/>
            <person name="Schneider P."/>
            <person name="Aerts A."/>
            <person name="Asiegbu F.O."/>
            <person name="Baker S.E."/>
            <person name="Barry K."/>
            <person name="Bendiksby M."/>
            <person name="Blumentritt M."/>
            <person name="Coutinho P.M."/>
            <person name="Cullen D."/>
            <person name="Cullen D."/>
            <person name="Gathman A."/>
            <person name="Goodell B."/>
            <person name="Henrissat B."/>
            <person name="Ihrmark K."/>
            <person name="Kauserud H."/>
            <person name="Kohler A."/>
            <person name="LaButti K."/>
            <person name="Lapidus A."/>
            <person name="Lavin J.L."/>
            <person name="Lee Y.-H."/>
            <person name="Lindquist E."/>
            <person name="Lilly W."/>
            <person name="Lucas S."/>
            <person name="Morin E."/>
            <person name="Murat C."/>
            <person name="Oguiza J.A."/>
            <person name="Park J."/>
            <person name="Pisabarro A.G."/>
            <person name="Riley R."/>
            <person name="Rosling A."/>
            <person name="Salamov A."/>
            <person name="Schmidt O."/>
            <person name="Schmutz J."/>
            <person name="Skrede I."/>
            <person name="Stenlid J."/>
            <person name="Wiebenga A."/>
            <person name="Xie X."/>
            <person name="Kues U."/>
            <person name="Hibbett D.S."/>
            <person name="Hoffmeister D."/>
            <person name="Hogberg N."/>
            <person name="Martin F."/>
            <person name="Grigoriev I.V."/>
            <person name="Watkinson S.C."/>
        </authorList>
    </citation>
    <scope>NUCLEOTIDE SEQUENCE</scope>
    <source>
        <strain evidence="6">S7.9</strain>
    </source>
</reference>
<dbReference type="PANTHER" id="PTHR43004:SF19">
    <property type="entry name" value="BINDING MONOOXYGENASE, PUTATIVE (JCVI)-RELATED"/>
    <property type="match status" value="1"/>
</dbReference>
<dbReference type="AlphaFoldDB" id="F8P899"/>
<dbReference type="InterPro" id="IPR036188">
    <property type="entry name" value="FAD/NAD-bd_sf"/>
</dbReference>
<dbReference type="InterPro" id="IPR002938">
    <property type="entry name" value="FAD-bd"/>
</dbReference>
<accession>F8P899</accession>
<evidence type="ECO:0000256" key="2">
    <source>
        <dbReference type="ARBA" id="ARBA00022630"/>
    </source>
</evidence>
<dbReference type="GO" id="GO:0071949">
    <property type="term" value="F:FAD binding"/>
    <property type="evidence" value="ECO:0007669"/>
    <property type="project" value="InterPro"/>
</dbReference>
<protein>
    <recommendedName>
        <fullName evidence="5">FAD-binding domain-containing protein</fullName>
    </recommendedName>
</protein>
<organism>
    <name type="scientific">Serpula lacrymans var. lacrymans (strain S7.9)</name>
    <name type="common">Dry rot fungus</name>
    <dbReference type="NCBI Taxonomy" id="578457"/>
    <lineage>
        <taxon>Eukaryota</taxon>
        <taxon>Fungi</taxon>
        <taxon>Dikarya</taxon>
        <taxon>Basidiomycota</taxon>
        <taxon>Agaricomycotina</taxon>
        <taxon>Agaricomycetes</taxon>
        <taxon>Agaricomycetidae</taxon>
        <taxon>Boletales</taxon>
        <taxon>Coniophorineae</taxon>
        <taxon>Serpulaceae</taxon>
        <taxon>Serpula</taxon>
    </lineage>
</organism>
<evidence type="ECO:0000259" key="5">
    <source>
        <dbReference type="Pfam" id="PF01494"/>
    </source>
</evidence>
<dbReference type="PRINTS" id="PR00420">
    <property type="entry name" value="RNGMNOXGNASE"/>
</dbReference>
<evidence type="ECO:0000256" key="1">
    <source>
        <dbReference type="ARBA" id="ARBA00001974"/>
    </source>
</evidence>
<proteinExistence type="predicted"/>
<dbReference type="InterPro" id="IPR050641">
    <property type="entry name" value="RIFMO-like"/>
</dbReference>
<evidence type="ECO:0000256" key="4">
    <source>
        <dbReference type="ARBA" id="ARBA00023002"/>
    </source>
</evidence>
<dbReference type="EMBL" id="GL945440">
    <property type="protein sequence ID" value="EGO20655.1"/>
    <property type="molecule type" value="Genomic_DNA"/>
</dbReference>
<dbReference type="SUPFAM" id="SSF51905">
    <property type="entry name" value="FAD/NAD(P)-binding domain"/>
    <property type="match status" value="1"/>
</dbReference>
<dbReference type="KEGG" id="sla:SERLADRAFT_441997"/>
<comment type="cofactor">
    <cofactor evidence="1">
        <name>FAD</name>
        <dbReference type="ChEBI" id="CHEBI:57692"/>
    </cofactor>
</comment>
<dbReference type="RefSeq" id="XP_007322621.1">
    <property type="nucleotide sequence ID" value="XM_007322559.1"/>
</dbReference>
<dbReference type="Gene3D" id="3.30.70.2450">
    <property type="match status" value="1"/>
</dbReference>
<name>F8P899_SERL9</name>
<keyword evidence="2" id="KW-0285">Flavoprotein</keyword>
<dbReference type="Pfam" id="PF01494">
    <property type="entry name" value="FAD_binding_3"/>
    <property type="match status" value="1"/>
</dbReference>
<dbReference type="HOGENOM" id="CLU_009665_20_0_1"/>
<evidence type="ECO:0000256" key="3">
    <source>
        <dbReference type="ARBA" id="ARBA00022827"/>
    </source>
</evidence>
<feature type="domain" description="FAD-binding" evidence="5">
    <location>
        <begin position="7"/>
        <end position="361"/>
    </location>
</feature>
<gene>
    <name evidence="6" type="ORF">SERLADRAFT_441997</name>
</gene>
<dbReference type="Proteomes" id="UP000008064">
    <property type="component" value="Unassembled WGS sequence"/>
</dbReference>
<dbReference type="Gene3D" id="3.50.50.60">
    <property type="entry name" value="FAD/NAD(P)-binding domain"/>
    <property type="match status" value="1"/>
</dbReference>